<dbReference type="Gene3D" id="1.25.40.10">
    <property type="entry name" value="Tetratricopeptide repeat domain"/>
    <property type="match status" value="1"/>
</dbReference>
<evidence type="ECO:0000313" key="4">
    <source>
        <dbReference type="Proteomes" id="UP000029538"/>
    </source>
</evidence>
<proteinExistence type="predicted"/>
<dbReference type="Pfam" id="PF12773">
    <property type="entry name" value="DZR"/>
    <property type="match status" value="1"/>
</dbReference>
<keyword evidence="1" id="KW-1133">Transmembrane helix</keyword>
<dbReference type="InterPro" id="IPR011990">
    <property type="entry name" value="TPR-like_helical_dom_sf"/>
</dbReference>
<dbReference type="Proteomes" id="UP000029538">
    <property type="component" value="Unassembled WGS sequence"/>
</dbReference>
<sequence length="447" mass="49694">MIIKCPECGHQVSDKAPFCPSCGVKIAGHIVTCSNCDEIYLKEDYICPNCHHAETETLHRSEEQTIIVETPHNEDTPIVEIAEDVEKEKVTNLNNSEEAVAETSQNNDKVPLVEATEDEPLAAVVVEDEEQVVYAEEIQPIEAQSETENPKEKATNNHVPLIISLLLAIIISAVLLFFYHRGNQNHEAEDYEIALKSNNIDVMEQFINDYPDAPLAHLTNIKNLLTQSKSEDEGWGKAVQQNSIVGYKTYLQAHPNTPHKAEILSRIDELSWQEAVRFNNEASYLGYREKFPSGAHAKEADEKLKVLLDNTASAADTQTAKSVIRQFLQGINSKSSSKIKETVAAQFTFLGASGATTADVDRYMRERLYQADVKNVMWYLGKDATATTDKTAGGRIVHTVTIPARLEIEREGGTSSKNYSVRATIENNRIVAINWTQQAATPQPTAQ</sequence>
<keyword evidence="1" id="KW-0472">Membrane</keyword>
<organism evidence="3 4">
    <name type="scientific">Prevotella disiens DNF00882</name>
    <dbReference type="NCBI Taxonomy" id="1401075"/>
    <lineage>
        <taxon>Bacteria</taxon>
        <taxon>Pseudomonadati</taxon>
        <taxon>Bacteroidota</taxon>
        <taxon>Bacteroidia</taxon>
        <taxon>Bacteroidales</taxon>
        <taxon>Prevotellaceae</taxon>
        <taxon>Prevotella</taxon>
    </lineage>
</organism>
<accession>A0A096CYY7</accession>
<evidence type="ECO:0000259" key="2">
    <source>
        <dbReference type="Pfam" id="PF12773"/>
    </source>
</evidence>
<feature type="transmembrane region" description="Helical" evidence="1">
    <location>
        <begin position="159"/>
        <end position="179"/>
    </location>
</feature>
<dbReference type="EMBL" id="JRNR01000002">
    <property type="protein sequence ID" value="KGF50504.1"/>
    <property type="molecule type" value="Genomic_DNA"/>
</dbReference>
<protein>
    <recommendedName>
        <fullName evidence="2">DZANK-type domain-containing protein</fullName>
    </recommendedName>
</protein>
<reference evidence="3 4" key="1">
    <citation type="submission" date="2014-07" db="EMBL/GenBank/DDBJ databases">
        <authorList>
            <person name="McCorrison J."/>
            <person name="Sanka R."/>
            <person name="Torralba M."/>
            <person name="Gillis M."/>
            <person name="Haft D.H."/>
            <person name="Methe B."/>
            <person name="Sutton G."/>
            <person name="Nelson K.E."/>
        </authorList>
    </citation>
    <scope>NUCLEOTIDE SEQUENCE [LARGE SCALE GENOMIC DNA]</scope>
    <source>
        <strain evidence="3 4">DNF00882</strain>
    </source>
</reference>
<keyword evidence="1" id="KW-0812">Transmembrane</keyword>
<evidence type="ECO:0000313" key="3">
    <source>
        <dbReference type="EMBL" id="KGF50504.1"/>
    </source>
</evidence>
<dbReference type="RefSeq" id="WP_036881790.1">
    <property type="nucleotide sequence ID" value="NZ_JRNR01000002.1"/>
</dbReference>
<gene>
    <name evidence="3" type="ORF">HMPREF0654_00045</name>
</gene>
<comment type="caution">
    <text evidence="3">The sequence shown here is derived from an EMBL/GenBank/DDBJ whole genome shotgun (WGS) entry which is preliminary data.</text>
</comment>
<name>A0A096CYY7_9BACT</name>
<feature type="domain" description="DZANK-type" evidence="2">
    <location>
        <begin position="5"/>
        <end position="50"/>
    </location>
</feature>
<dbReference type="InterPro" id="IPR025874">
    <property type="entry name" value="DZR"/>
</dbReference>
<evidence type="ECO:0000256" key="1">
    <source>
        <dbReference type="SAM" id="Phobius"/>
    </source>
</evidence>
<dbReference type="AlphaFoldDB" id="A0A096CYY7"/>